<evidence type="ECO:0008006" key="9">
    <source>
        <dbReference type="Google" id="ProtNLM"/>
    </source>
</evidence>
<comment type="subcellular location">
    <subcellularLocation>
        <location evidence="1">Membrane</location>
        <topology evidence="1">Multi-pass membrane protein</topology>
    </subcellularLocation>
</comment>
<keyword evidence="3 6" id="KW-0812">Transmembrane</keyword>
<dbReference type="AlphaFoldDB" id="F0ZT09"/>
<sequence length="212" mass="24236">MFGFLNKIVNSRVFKLYEVSLAERPIVTKSLTGTVVFGIGDICAQKIEKKEYDVKRTLMMCTIGTFIIVPHIHVWFGFLDRNIKTTGWRAAITKVALDQTLFAPYLFTVNISCVQIFKNGGFSFELWKEKMSNEFIGIYQKSLMIWPATNLLLFRYIPPQFRLLISNLVGAGWNCILSTVANNDNYKQPQPQQSISADQQSKVENINPQIQL</sequence>
<comment type="caution">
    <text evidence="6">Lacks conserved residue(s) required for the propagation of feature annotation.</text>
</comment>
<keyword evidence="5 6" id="KW-0472">Membrane</keyword>
<keyword evidence="4 6" id="KW-1133">Transmembrane helix</keyword>
<reference evidence="8" key="1">
    <citation type="journal article" date="2011" name="Genome Biol.">
        <title>Comparative genomics of the social amoebae Dictyostelium discoideum and Dictyostelium purpureum.</title>
        <authorList>
            <consortium name="US DOE Joint Genome Institute (JGI-PGF)"/>
            <person name="Sucgang R."/>
            <person name="Kuo A."/>
            <person name="Tian X."/>
            <person name="Salerno W."/>
            <person name="Parikh A."/>
            <person name="Feasley C.L."/>
            <person name="Dalin E."/>
            <person name="Tu H."/>
            <person name="Huang E."/>
            <person name="Barry K."/>
            <person name="Lindquist E."/>
            <person name="Shapiro H."/>
            <person name="Bruce D."/>
            <person name="Schmutz J."/>
            <person name="Salamov A."/>
            <person name="Fey P."/>
            <person name="Gaudet P."/>
            <person name="Anjard C."/>
            <person name="Babu M.M."/>
            <person name="Basu S."/>
            <person name="Bushmanova Y."/>
            <person name="van der Wel H."/>
            <person name="Katoh-Kurasawa M."/>
            <person name="Dinh C."/>
            <person name="Coutinho P.M."/>
            <person name="Saito T."/>
            <person name="Elias M."/>
            <person name="Schaap P."/>
            <person name="Kay R.R."/>
            <person name="Henrissat B."/>
            <person name="Eichinger L."/>
            <person name="Rivero F."/>
            <person name="Putnam N.H."/>
            <person name="West C.M."/>
            <person name="Loomis W.F."/>
            <person name="Chisholm R.L."/>
            <person name="Shaulsky G."/>
            <person name="Strassmann J.E."/>
            <person name="Queller D.C."/>
            <person name="Kuspa A."/>
            <person name="Grigoriev I.V."/>
        </authorList>
    </citation>
    <scope>NUCLEOTIDE SEQUENCE [LARGE SCALE GENOMIC DNA]</scope>
    <source>
        <strain evidence="8">QSDP1</strain>
    </source>
</reference>
<evidence type="ECO:0000256" key="1">
    <source>
        <dbReference type="ARBA" id="ARBA00004141"/>
    </source>
</evidence>
<accession>F0ZT09</accession>
<dbReference type="OMA" id="RTLMMCT"/>
<evidence type="ECO:0000256" key="6">
    <source>
        <dbReference type="RuleBase" id="RU363053"/>
    </source>
</evidence>
<dbReference type="GO" id="GO:0016020">
    <property type="term" value="C:membrane"/>
    <property type="evidence" value="ECO:0007669"/>
    <property type="project" value="UniProtKB-SubCell"/>
</dbReference>
<keyword evidence="8" id="KW-1185">Reference proteome</keyword>
<dbReference type="Pfam" id="PF04117">
    <property type="entry name" value="Mpv17_PMP22"/>
    <property type="match status" value="1"/>
</dbReference>
<proteinExistence type="inferred from homology"/>
<dbReference type="STRING" id="5786.F0ZT09"/>
<name>F0ZT09_DICPU</name>
<protein>
    <recommendedName>
        <fullName evidence="9">Pmp22 family protein</fullName>
    </recommendedName>
</protein>
<evidence type="ECO:0000256" key="5">
    <source>
        <dbReference type="ARBA" id="ARBA00023136"/>
    </source>
</evidence>
<dbReference type="PANTHER" id="PTHR11266:SF17">
    <property type="entry name" value="PROTEIN MPV17"/>
    <property type="match status" value="1"/>
</dbReference>
<evidence type="ECO:0000256" key="3">
    <source>
        <dbReference type="ARBA" id="ARBA00022692"/>
    </source>
</evidence>
<dbReference type="RefSeq" id="XP_003290551.1">
    <property type="nucleotide sequence ID" value="XM_003290503.1"/>
</dbReference>
<dbReference type="InterPro" id="IPR007248">
    <property type="entry name" value="Mpv17_PMP22"/>
</dbReference>
<dbReference type="GeneID" id="10508035"/>
<dbReference type="GO" id="GO:0005737">
    <property type="term" value="C:cytoplasm"/>
    <property type="evidence" value="ECO:0000318"/>
    <property type="project" value="GO_Central"/>
</dbReference>
<dbReference type="VEuPathDB" id="AmoebaDB:DICPUDRAFT_37572"/>
<feature type="transmembrane region" description="Helical" evidence="6">
    <location>
        <begin position="57"/>
        <end position="79"/>
    </location>
</feature>
<dbReference type="EMBL" id="GL871167">
    <property type="protein sequence ID" value="EGC32903.1"/>
    <property type="molecule type" value="Genomic_DNA"/>
</dbReference>
<dbReference type="InParanoid" id="F0ZT09"/>
<dbReference type="eggNOG" id="KOG1944">
    <property type="taxonomic scope" value="Eukaryota"/>
</dbReference>
<evidence type="ECO:0000256" key="2">
    <source>
        <dbReference type="ARBA" id="ARBA00006824"/>
    </source>
</evidence>
<evidence type="ECO:0000313" key="8">
    <source>
        <dbReference type="Proteomes" id="UP000001064"/>
    </source>
</evidence>
<evidence type="ECO:0000313" key="7">
    <source>
        <dbReference type="EMBL" id="EGC32903.1"/>
    </source>
</evidence>
<dbReference type="OrthoDB" id="16786at2759"/>
<dbReference type="KEGG" id="dpp:DICPUDRAFT_37572"/>
<organism evidence="7 8">
    <name type="scientific">Dictyostelium purpureum</name>
    <name type="common">Slime mold</name>
    <dbReference type="NCBI Taxonomy" id="5786"/>
    <lineage>
        <taxon>Eukaryota</taxon>
        <taxon>Amoebozoa</taxon>
        <taxon>Evosea</taxon>
        <taxon>Eumycetozoa</taxon>
        <taxon>Dictyostelia</taxon>
        <taxon>Dictyosteliales</taxon>
        <taxon>Dictyosteliaceae</taxon>
        <taxon>Dictyostelium</taxon>
    </lineage>
</organism>
<comment type="similarity">
    <text evidence="2 6">Belongs to the peroxisomal membrane protein PXMP2/4 family.</text>
</comment>
<gene>
    <name evidence="7" type="ORF">DICPUDRAFT_37572</name>
</gene>
<dbReference type="PANTHER" id="PTHR11266">
    <property type="entry name" value="PEROXISOMAL MEMBRANE PROTEIN 2, PXMP2 MPV17"/>
    <property type="match status" value="1"/>
</dbReference>
<dbReference type="GO" id="GO:0005739">
    <property type="term" value="C:mitochondrion"/>
    <property type="evidence" value="ECO:0000318"/>
    <property type="project" value="GO_Central"/>
</dbReference>
<evidence type="ECO:0000256" key="4">
    <source>
        <dbReference type="ARBA" id="ARBA00022989"/>
    </source>
</evidence>
<dbReference type="FunCoup" id="F0ZT09">
    <property type="interactions" value="97"/>
</dbReference>
<dbReference type="Proteomes" id="UP000001064">
    <property type="component" value="Unassembled WGS sequence"/>
</dbReference>